<evidence type="ECO:0000256" key="1">
    <source>
        <dbReference type="SAM" id="MobiDB-lite"/>
    </source>
</evidence>
<reference evidence="3" key="1">
    <citation type="submission" date="2023-03" db="EMBL/GenBank/DDBJ databases">
        <title>Massive genome expansion in bonnet fungi (Mycena s.s.) driven by repeated elements and novel gene families across ecological guilds.</title>
        <authorList>
            <consortium name="Lawrence Berkeley National Laboratory"/>
            <person name="Harder C.B."/>
            <person name="Miyauchi S."/>
            <person name="Viragh M."/>
            <person name="Kuo A."/>
            <person name="Thoen E."/>
            <person name="Andreopoulos B."/>
            <person name="Lu D."/>
            <person name="Skrede I."/>
            <person name="Drula E."/>
            <person name="Henrissat B."/>
            <person name="Morin E."/>
            <person name="Kohler A."/>
            <person name="Barry K."/>
            <person name="LaButti K."/>
            <person name="Morin E."/>
            <person name="Salamov A."/>
            <person name="Lipzen A."/>
            <person name="Mereny Z."/>
            <person name="Hegedus B."/>
            <person name="Baldrian P."/>
            <person name="Stursova M."/>
            <person name="Weitz H."/>
            <person name="Taylor A."/>
            <person name="Grigoriev I.V."/>
            <person name="Nagy L.G."/>
            <person name="Martin F."/>
            <person name="Kauserud H."/>
        </authorList>
    </citation>
    <scope>NUCLEOTIDE SEQUENCE</scope>
    <source>
        <strain evidence="3">9144</strain>
    </source>
</reference>
<comment type="caution">
    <text evidence="3">The sequence shown here is derived from an EMBL/GenBank/DDBJ whole genome shotgun (WGS) entry which is preliminary data.</text>
</comment>
<evidence type="ECO:0000256" key="2">
    <source>
        <dbReference type="SAM" id="Phobius"/>
    </source>
</evidence>
<dbReference type="AlphaFoldDB" id="A0AAD6UR19"/>
<keyword evidence="2" id="KW-0472">Membrane</keyword>
<keyword evidence="2" id="KW-1133">Transmembrane helix</keyword>
<organism evidence="3 4">
    <name type="scientific">Mycena pura</name>
    <dbReference type="NCBI Taxonomy" id="153505"/>
    <lineage>
        <taxon>Eukaryota</taxon>
        <taxon>Fungi</taxon>
        <taxon>Dikarya</taxon>
        <taxon>Basidiomycota</taxon>
        <taxon>Agaricomycotina</taxon>
        <taxon>Agaricomycetes</taxon>
        <taxon>Agaricomycetidae</taxon>
        <taxon>Agaricales</taxon>
        <taxon>Marasmiineae</taxon>
        <taxon>Mycenaceae</taxon>
        <taxon>Mycena</taxon>
    </lineage>
</organism>
<feature type="compositionally biased region" description="Basic and acidic residues" evidence="1">
    <location>
        <begin position="367"/>
        <end position="378"/>
    </location>
</feature>
<name>A0AAD6UR19_9AGAR</name>
<keyword evidence="2" id="KW-0812">Transmembrane</keyword>
<feature type="region of interest" description="Disordered" evidence="1">
    <location>
        <begin position="180"/>
        <end position="209"/>
    </location>
</feature>
<dbReference type="Proteomes" id="UP001219525">
    <property type="component" value="Unassembled WGS sequence"/>
</dbReference>
<feature type="region of interest" description="Disordered" evidence="1">
    <location>
        <begin position="25"/>
        <end position="46"/>
    </location>
</feature>
<feature type="compositionally biased region" description="Basic residues" evidence="1">
    <location>
        <begin position="341"/>
        <end position="352"/>
    </location>
</feature>
<feature type="compositionally biased region" description="Pro residues" evidence="1">
    <location>
        <begin position="185"/>
        <end position="196"/>
    </location>
</feature>
<keyword evidence="4" id="KW-1185">Reference proteome</keyword>
<feature type="transmembrane region" description="Helical" evidence="2">
    <location>
        <begin position="226"/>
        <end position="250"/>
    </location>
</feature>
<feature type="region of interest" description="Disordered" evidence="1">
    <location>
        <begin position="321"/>
        <end position="388"/>
    </location>
</feature>
<accession>A0AAD6UR19</accession>
<feature type="region of interest" description="Disordered" evidence="1">
    <location>
        <begin position="265"/>
        <end position="286"/>
    </location>
</feature>
<dbReference type="EMBL" id="JARJCW010000116">
    <property type="protein sequence ID" value="KAJ7192724.1"/>
    <property type="molecule type" value="Genomic_DNA"/>
</dbReference>
<feature type="compositionally biased region" description="Low complexity" evidence="1">
    <location>
        <begin position="197"/>
        <end position="209"/>
    </location>
</feature>
<proteinExistence type="predicted"/>
<gene>
    <name evidence="3" type="ORF">GGX14DRAFT_594061</name>
</gene>
<evidence type="ECO:0000313" key="4">
    <source>
        <dbReference type="Proteomes" id="UP001219525"/>
    </source>
</evidence>
<feature type="compositionally biased region" description="Polar residues" evidence="1">
    <location>
        <begin position="25"/>
        <end position="39"/>
    </location>
</feature>
<protein>
    <submittedName>
        <fullName evidence="3">Uncharacterized protein</fullName>
    </submittedName>
</protein>
<evidence type="ECO:0000313" key="3">
    <source>
        <dbReference type="EMBL" id="KAJ7192724.1"/>
    </source>
</evidence>
<sequence length="444" mass="47373">MYLRIATTGNSEGLKLSSLEIGHDQSTYPERSSHPSHSFKSYPHRSHPYTLQEPAAMILDSVGDYNGDIIDYSPYPTTAATTSSSPTTTNGVDCPILQGCTTADLPPTDSFMSTSQPPTAYLPPPAAATSVSSESFTGSPWSYTISSSSPSASANGFADYISIISSLPSQSTSYTLSLSAFSTAPAPPPSDPPPSALPSSATSSPAISSPATTHVAGLSAIGSRHVVMLIIGILVPVLVTTTLVAGFVVYRCRRRRTTSVQRTFSEMRENRPGSRTSTFFSPPDPDAQSCANDSAVLLLRPETTTPAPSAAMLPCSGWDARWQPDPLGPDTRPSAAAIMPPRHRPRPFRSHRQPSSSSYLPGPVSASEEKKGWPDEKSGGPVWHPAIGARWQPFSSSTRMRAPTIITVDPTPRSPPPNYWSWRPLPRLPVGVAQHTLSTVQNAF</sequence>